<sequence>MARPFFTAAWAASQHIYDPIAPEKRVAEVIGGFVAQNINNPDPLQRWENTCAVRISYILNYAGSAVPRTLGETVTGGDKKQYFYRIENLIAFLKNSWGKPEIVRYPPSDGGALKNKRGIIIFEISGWSNARGHATLFDGNACYDHCYFNEHDVNYRTDRANFWSLTQ</sequence>
<dbReference type="InterPro" id="IPR025562">
    <property type="entry name" value="Tae4"/>
</dbReference>
<gene>
    <name evidence="1" type="ORF">DA456_25705</name>
</gene>
<dbReference type="Gene3D" id="3.90.1720.70">
    <property type="match status" value="1"/>
</dbReference>
<name>A0AAD0IEP7_PSESX</name>
<dbReference type="Pfam" id="PF14113">
    <property type="entry name" value="Tae4"/>
    <property type="match status" value="1"/>
</dbReference>
<reference evidence="1 2" key="1">
    <citation type="submission" date="2018-04" db="EMBL/GenBank/DDBJ databases">
        <authorList>
            <person name="Cha J.-S."/>
        </authorList>
    </citation>
    <scope>NUCLEOTIDE SEQUENCE [LARGE SCALE GENOMIC DNA]</scope>
    <source>
        <strain evidence="1 2">LMG5095</strain>
    </source>
</reference>
<dbReference type="AlphaFoldDB" id="A0AAD0IEP7"/>
<dbReference type="EMBL" id="CP028490">
    <property type="protein sequence ID" value="AVX26522.1"/>
    <property type="molecule type" value="Genomic_DNA"/>
</dbReference>
<proteinExistence type="predicted"/>
<protein>
    <submittedName>
        <fullName evidence="1">Cytoplasmic protein</fullName>
    </submittedName>
</protein>
<accession>A0AAD0IEP7</accession>
<evidence type="ECO:0000313" key="1">
    <source>
        <dbReference type="EMBL" id="AVX26522.1"/>
    </source>
</evidence>
<organism evidence="1 2">
    <name type="scientific">Pseudomonas syringae pv. atrofaciens</name>
    <dbReference type="NCBI Taxonomy" id="192087"/>
    <lineage>
        <taxon>Bacteria</taxon>
        <taxon>Pseudomonadati</taxon>
        <taxon>Pseudomonadota</taxon>
        <taxon>Gammaproteobacteria</taxon>
        <taxon>Pseudomonadales</taxon>
        <taxon>Pseudomonadaceae</taxon>
        <taxon>Pseudomonas</taxon>
        <taxon>Pseudomonas syringae</taxon>
    </lineage>
</organism>
<dbReference type="RefSeq" id="WP_029571755.1">
    <property type="nucleotide sequence ID" value="NZ_CP028490.1"/>
</dbReference>
<dbReference type="Proteomes" id="UP000240475">
    <property type="component" value="Chromosome"/>
</dbReference>
<evidence type="ECO:0000313" key="2">
    <source>
        <dbReference type="Proteomes" id="UP000240475"/>
    </source>
</evidence>